<dbReference type="InterPro" id="IPR016161">
    <property type="entry name" value="Ald_DH/histidinol_DH"/>
</dbReference>
<dbReference type="Pfam" id="PF00171">
    <property type="entry name" value="Aldedh"/>
    <property type="match status" value="1"/>
</dbReference>
<evidence type="ECO:0000313" key="3">
    <source>
        <dbReference type="EMBL" id="MFD2759186.1"/>
    </source>
</evidence>
<dbReference type="SUPFAM" id="SSF53720">
    <property type="entry name" value="ALDH-like"/>
    <property type="match status" value="1"/>
</dbReference>
<dbReference type="Gene3D" id="3.40.309.10">
    <property type="entry name" value="Aldehyde Dehydrogenase, Chain A, domain 2"/>
    <property type="match status" value="1"/>
</dbReference>
<evidence type="ECO:0000259" key="2">
    <source>
        <dbReference type="Pfam" id="PF00171"/>
    </source>
</evidence>
<sequence length="488" mass="51266">MTATTKTIGHLQNLIGGEFVDAANGKVIEVTDPATAGEVVGTVPALTAAELPGVFEAARKGAAEWRRANGLTRGAVLLRAAALIRERADELRDTIVAELGKTLADATGEVGKTAEFFEYYGGMGRDEFGGLLADGRPNTFAVRVQEPLGVVVLVTPWNDPLLTPARKLGPALISGNAVVIKPASATPLILLKLAEIFHEAGLPAGVLNTVTGRGRDLGDTLFDDDSIRAVSFTGSTEVGLGLQRKLAGRGIRVQTEMGGKNAAVVLADADLDLAIPTIAAGAFGQAGQRCTATSRLVVQREVADEVRRRLAEHVRGIHVAPGTDPEVGMGPVVDEGAQRDIRGHVERAVEAGATVVAQAELTGRAAEAGAFVAPTLLDISRDHDIWRTEVFGPVVGMLEVDTFDEALEAVNDSSYGLSAAIFTQNLANAMEFVARADAGQVSVNQPTTGWDIHHPFGGFKDSGSGYKEQGEVALEFYTRTKAAAIRTH</sequence>
<dbReference type="InterPro" id="IPR016163">
    <property type="entry name" value="Ald_DH_C"/>
</dbReference>
<dbReference type="InterPro" id="IPR016162">
    <property type="entry name" value="Ald_DH_N"/>
</dbReference>
<dbReference type="PANTHER" id="PTHR11699">
    <property type="entry name" value="ALDEHYDE DEHYDROGENASE-RELATED"/>
    <property type="match status" value="1"/>
</dbReference>
<organism evidence="3 4">
    <name type="scientific">Gulosibacter faecalis</name>
    <dbReference type="NCBI Taxonomy" id="272240"/>
    <lineage>
        <taxon>Bacteria</taxon>
        <taxon>Bacillati</taxon>
        <taxon>Actinomycetota</taxon>
        <taxon>Actinomycetes</taxon>
        <taxon>Micrococcales</taxon>
        <taxon>Microbacteriaceae</taxon>
        <taxon>Gulosibacter</taxon>
    </lineage>
</organism>
<dbReference type="PROSITE" id="PS00070">
    <property type="entry name" value="ALDEHYDE_DEHYDR_CYS"/>
    <property type="match status" value="1"/>
</dbReference>
<name>A0ABW5V185_9MICO</name>
<gene>
    <name evidence="3" type="ORF">ACFSW7_12450</name>
</gene>
<accession>A0ABW5V185</accession>
<dbReference type="InterPro" id="IPR015590">
    <property type="entry name" value="Aldehyde_DH_dom"/>
</dbReference>
<evidence type="ECO:0000313" key="4">
    <source>
        <dbReference type="Proteomes" id="UP001597492"/>
    </source>
</evidence>
<dbReference type="RefSeq" id="WP_019618700.1">
    <property type="nucleotide sequence ID" value="NZ_JBHUNE010000009.1"/>
</dbReference>
<comment type="caution">
    <text evidence="3">The sequence shown here is derived from an EMBL/GenBank/DDBJ whole genome shotgun (WGS) entry which is preliminary data.</text>
</comment>
<evidence type="ECO:0000256" key="1">
    <source>
        <dbReference type="ARBA" id="ARBA00023002"/>
    </source>
</evidence>
<dbReference type="InterPro" id="IPR016160">
    <property type="entry name" value="Ald_DH_CS_CYS"/>
</dbReference>
<feature type="domain" description="Aldehyde dehydrogenase" evidence="2">
    <location>
        <begin position="19"/>
        <end position="482"/>
    </location>
</feature>
<keyword evidence="4" id="KW-1185">Reference proteome</keyword>
<protein>
    <submittedName>
        <fullName evidence="3">Aldehyde dehydrogenase family protein</fullName>
    </submittedName>
</protein>
<dbReference type="Proteomes" id="UP001597492">
    <property type="component" value="Unassembled WGS sequence"/>
</dbReference>
<dbReference type="EMBL" id="JBHUNE010000009">
    <property type="protein sequence ID" value="MFD2759186.1"/>
    <property type="molecule type" value="Genomic_DNA"/>
</dbReference>
<dbReference type="Gene3D" id="3.40.605.10">
    <property type="entry name" value="Aldehyde Dehydrogenase, Chain A, domain 1"/>
    <property type="match status" value="1"/>
</dbReference>
<keyword evidence="1" id="KW-0560">Oxidoreductase</keyword>
<reference evidence="4" key="1">
    <citation type="journal article" date="2019" name="Int. J. Syst. Evol. Microbiol.">
        <title>The Global Catalogue of Microorganisms (GCM) 10K type strain sequencing project: providing services to taxonomists for standard genome sequencing and annotation.</title>
        <authorList>
            <consortium name="The Broad Institute Genomics Platform"/>
            <consortium name="The Broad Institute Genome Sequencing Center for Infectious Disease"/>
            <person name="Wu L."/>
            <person name="Ma J."/>
        </authorList>
    </citation>
    <scope>NUCLEOTIDE SEQUENCE [LARGE SCALE GENOMIC DNA]</scope>
    <source>
        <strain evidence="4">TISTR 1514</strain>
    </source>
</reference>
<proteinExistence type="predicted"/>